<dbReference type="Proteomes" id="UP000054565">
    <property type="component" value="Unassembled WGS sequence"/>
</dbReference>
<gene>
    <name evidence="3" type="ORF">CIRG_06976</name>
</gene>
<evidence type="ECO:0000313" key="3">
    <source>
        <dbReference type="EMBL" id="KMP07295.1"/>
    </source>
</evidence>
<reference evidence="4" key="1">
    <citation type="journal article" date="2010" name="Genome Res.">
        <title>Population genomic sequencing of Coccidioides fungi reveals recent hybridization and transposon control.</title>
        <authorList>
            <person name="Neafsey D.E."/>
            <person name="Barker B.M."/>
            <person name="Sharpton T.J."/>
            <person name="Stajich J.E."/>
            <person name="Park D.J."/>
            <person name="Whiston E."/>
            <person name="Hung C.-Y."/>
            <person name="McMahan C."/>
            <person name="White J."/>
            <person name="Sykes S."/>
            <person name="Heiman D."/>
            <person name="Young S."/>
            <person name="Zeng Q."/>
            <person name="Abouelleil A."/>
            <person name="Aftuck L."/>
            <person name="Bessette D."/>
            <person name="Brown A."/>
            <person name="FitzGerald M."/>
            <person name="Lui A."/>
            <person name="Macdonald J.P."/>
            <person name="Priest M."/>
            <person name="Orbach M.J."/>
            <person name="Galgiani J.N."/>
            <person name="Kirkland T.N."/>
            <person name="Cole G.T."/>
            <person name="Birren B.W."/>
            <person name="Henn M.R."/>
            <person name="Taylor J.W."/>
            <person name="Rounsley S.D."/>
        </authorList>
    </citation>
    <scope>NUCLEOTIDE SEQUENCE [LARGE SCALE GENOMIC DNA]</scope>
    <source>
        <strain evidence="4">RMSCC 2394</strain>
    </source>
</reference>
<feature type="domain" description="Fungal-type protein kinase" evidence="2">
    <location>
        <begin position="266"/>
        <end position="681"/>
    </location>
</feature>
<dbReference type="InterPro" id="IPR040976">
    <property type="entry name" value="Pkinase_fungal"/>
</dbReference>
<organism evidence="3 4">
    <name type="scientific">Coccidioides immitis RMSCC 2394</name>
    <dbReference type="NCBI Taxonomy" id="404692"/>
    <lineage>
        <taxon>Eukaryota</taxon>
        <taxon>Fungi</taxon>
        <taxon>Dikarya</taxon>
        <taxon>Ascomycota</taxon>
        <taxon>Pezizomycotina</taxon>
        <taxon>Eurotiomycetes</taxon>
        <taxon>Eurotiomycetidae</taxon>
        <taxon>Onygenales</taxon>
        <taxon>Onygenaceae</taxon>
        <taxon>Coccidioides</taxon>
    </lineage>
</organism>
<evidence type="ECO:0000313" key="4">
    <source>
        <dbReference type="Proteomes" id="UP000054565"/>
    </source>
</evidence>
<protein>
    <recommendedName>
        <fullName evidence="2">Fungal-type protein kinase domain-containing protein</fullName>
    </recommendedName>
</protein>
<sequence length="783" mass="88746">MANLSQDDRITIKKYPLNNSLDHLQDLLQDTERFYTTHLISDDGALDGLDEACQKTGTDAALVLQSRISSGNVASEMARLFERVQKGDFSYTYYRLLVKLVIQKASDFDIWNAVLSLIATSSQATPPPRPIASLQQTPWLRNTSSFVNSTEYRKHVDTILKEELGDLHADIPGFLEAYFGNISGLDSITRVVLDKCKEGDHPLYNEEKGWRDWPEQAVEKEVLKWLADVIRELVHFVETHDSAQKIDRRPLAQPTRPLEGSIATRKLDIGFVNDPSATEDSRCHWSEILVPGELKNDPKYDSLSRAWLDLGRYAREVLAAQDSRRFVLGFTLCGPFLRLWEFDRLGGIASESFDINTDGLQFISIILGFLLMSPEQLGFDPTIITIGGQRYIEVEKDGGKERLVIDGVIGRARCIAGRATTCWKVHHKDDPQTLLVVKDSWQYPERDEEGELLREATESGVTNVARYYHHGTIRINNKNDDVLSIRRDLSIPTLKSRQGSVKPTTSWNRSRRGRKNQDSASGQKRSSDCVDTLLPPPPSKRTQSSSPTKSPANSTPLNRVHRRVIVRDYGKPIYESSSRVALLAGLEGCIKGYDSLYQNTGMIQCDISPRNLLVNEDDDNPSWPAFLIDLDLAIRVERDGFSGARGKTGTRAFMAIGVLYGEKHSFMHDLESFFWVLFWICIHYDGPGKGRIVENFEEWNYVNTEKLANEKKGVIADEGDFLKIAEENFTPYYQPLGSWVNRLRRVVFPDGRRWKKLNPHLSSEMMDVLRRAQSDSNVIDRGS</sequence>
<evidence type="ECO:0000259" key="2">
    <source>
        <dbReference type="Pfam" id="PF17667"/>
    </source>
</evidence>
<evidence type="ECO:0000256" key="1">
    <source>
        <dbReference type="SAM" id="MobiDB-lite"/>
    </source>
</evidence>
<dbReference type="SUPFAM" id="SSF56112">
    <property type="entry name" value="Protein kinase-like (PK-like)"/>
    <property type="match status" value="1"/>
</dbReference>
<feature type="compositionally biased region" description="Polar residues" evidence="1">
    <location>
        <begin position="494"/>
        <end position="508"/>
    </location>
</feature>
<dbReference type="PANTHER" id="PTHR38248">
    <property type="entry name" value="FUNK1 6"/>
    <property type="match status" value="1"/>
</dbReference>
<dbReference type="Gene3D" id="1.10.510.10">
    <property type="entry name" value="Transferase(Phosphotransferase) domain 1"/>
    <property type="match status" value="1"/>
</dbReference>
<dbReference type="EMBL" id="DS028097">
    <property type="protein sequence ID" value="KMP07295.1"/>
    <property type="molecule type" value="Genomic_DNA"/>
</dbReference>
<accession>A0A0J6YI52</accession>
<name>A0A0J6YI52_COCIT</name>
<dbReference type="PANTHER" id="PTHR38248:SF2">
    <property type="entry name" value="FUNK1 11"/>
    <property type="match status" value="1"/>
</dbReference>
<dbReference type="STRING" id="404692.A0A0J6YI52"/>
<dbReference type="OrthoDB" id="5584477at2759"/>
<dbReference type="InterPro" id="IPR011009">
    <property type="entry name" value="Kinase-like_dom_sf"/>
</dbReference>
<feature type="compositionally biased region" description="Polar residues" evidence="1">
    <location>
        <begin position="540"/>
        <end position="557"/>
    </location>
</feature>
<dbReference type="AlphaFoldDB" id="A0A0J6YI52"/>
<feature type="region of interest" description="Disordered" evidence="1">
    <location>
        <begin position="494"/>
        <end position="559"/>
    </location>
</feature>
<proteinExistence type="predicted"/>
<dbReference type="Pfam" id="PF17667">
    <property type="entry name" value="Pkinase_fungal"/>
    <property type="match status" value="1"/>
</dbReference>